<evidence type="ECO:0000313" key="2">
    <source>
        <dbReference type="Proteomes" id="UP000638014"/>
    </source>
</evidence>
<name>A0A8J6R2U0_9GAMM</name>
<evidence type="ECO:0000313" key="1">
    <source>
        <dbReference type="EMBL" id="MBD1389500.1"/>
    </source>
</evidence>
<sequence>MLNDADKEELRTIIDTSLDNAERHWRDGGYRLKAIREAALNANDQSTSFEEQPSQIPGHEFVRENETVIDEFVAFVADMRDSTEHLMCAISQKHAEVSGLQRVYYETSALLPALAYVVNKQQGSVTEYLGDGVLALFRVDPDNQIASIYAAHEAAKNAIGVARDLVNDVLKSRYRLPNIDLGVGFAVSKAMVTLVGLSPEKQPKAFGECVFRATKLSGGRNVVICDDKIKVRWPTSKNGRVSFKLRSFNGTNGYIVGSSSPRL</sequence>
<dbReference type="InterPro" id="IPR029787">
    <property type="entry name" value="Nucleotide_cyclase"/>
</dbReference>
<dbReference type="SUPFAM" id="SSF55073">
    <property type="entry name" value="Nucleotide cyclase"/>
    <property type="match status" value="1"/>
</dbReference>
<comment type="caution">
    <text evidence="1">The sequence shown here is derived from an EMBL/GenBank/DDBJ whole genome shotgun (WGS) entry which is preliminary data.</text>
</comment>
<accession>A0A8J6R2U0</accession>
<dbReference type="AlphaFoldDB" id="A0A8J6R2U0"/>
<organism evidence="1 2">
    <name type="scientific">Neiella litorisoli</name>
    <dbReference type="NCBI Taxonomy" id="2771431"/>
    <lineage>
        <taxon>Bacteria</taxon>
        <taxon>Pseudomonadati</taxon>
        <taxon>Pseudomonadota</taxon>
        <taxon>Gammaproteobacteria</taxon>
        <taxon>Alteromonadales</taxon>
        <taxon>Echinimonadaceae</taxon>
        <taxon>Neiella</taxon>
    </lineage>
</organism>
<gene>
    <name evidence="1" type="ORF">IC617_08675</name>
</gene>
<dbReference type="Gene3D" id="3.30.70.1230">
    <property type="entry name" value="Nucleotide cyclase"/>
    <property type="match status" value="1"/>
</dbReference>
<proteinExistence type="predicted"/>
<protein>
    <submittedName>
        <fullName evidence="1">Adenylate/guanylate cyclase</fullName>
    </submittedName>
</protein>
<reference evidence="1" key="1">
    <citation type="submission" date="2020-09" db="EMBL/GenBank/DDBJ databases">
        <title>A novel bacterium of genus Neiella, isolated from South China Sea.</title>
        <authorList>
            <person name="Huang H."/>
            <person name="Mo K."/>
            <person name="Hu Y."/>
        </authorList>
    </citation>
    <scope>NUCLEOTIDE SEQUENCE</scope>
    <source>
        <strain evidence="1">HB171785</strain>
    </source>
</reference>
<dbReference type="EMBL" id="JACXAF010000009">
    <property type="protein sequence ID" value="MBD1389500.1"/>
    <property type="molecule type" value="Genomic_DNA"/>
</dbReference>
<keyword evidence="2" id="KW-1185">Reference proteome</keyword>
<dbReference type="Proteomes" id="UP000638014">
    <property type="component" value="Unassembled WGS sequence"/>
</dbReference>
<dbReference type="RefSeq" id="WP_191144606.1">
    <property type="nucleotide sequence ID" value="NZ_JACXAF010000009.1"/>
</dbReference>